<dbReference type="EMBL" id="CP076361">
    <property type="protein sequence ID" value="QWK91306.1"/>
    <property type="molecule type" value="Genomic_DNA"/>
</dbReference>
<dbReference type="KEGG" id="gfu:KM031_05300"/>
<organism evidence="1 2">
    <name type="scientific">Gemmobacter fulvus</name>
    <dbReference type="NCBI Taxonomy" id="2840474"/>
    <lineage>
        <taxon>Bacteria</taxon>
        <taxon>Pseudomonadati</taxon>
        <taxon>Pseudomonadota</taxon>
        <taxon>Alphaproteobacteria</taxon>
        <taxon>Rhodobacterales</taxon>
        <taxon>Paracoccaceae</taxon>
        <taxon>Gemmobacter</taxon>
    </lineage>
</organism>
<dbReference type="Gene3D" id="3.40.630.40">
    <property type="entry name" value="Zn-dependent exopeptidases"/>
    <property type="match status" value="1"/>
</dbReference>
<name>A0A975P9K7_9RHOB</name>
<gene>
    <name evidence="1" type="ORF">KM031_05300</name>
</gene>
<dbReference type="Pfam" id="PF05013">
    <property type="entry name" value="FGase"/>
    <property type="match status" value="1"/>
</dbReference>
<dbReference type="RefSeq" id="WP_215503497.1">
    <property type="nucleotide sequence ID" value="NZ_CP076361.1"/>
</dbReference>
<dbReference type="AlphaFoldDB" id="A0A975P9K7"/>
<evidence type="ECO:0000313" key="1">
    <source>
        <dbReference type="EMBL" id="QWK91306.1"/>
    </source>
</evidence>
<dbReference type="InterPro" id="IPR007709">
    <property type="entry name" value="N-FG_amidohydro"/>
</dbReference>
<keyword evidence="2" id="KW-1185">Reference proteome</keyword>
<dbReference type="Proteomes" id="UP000679352">
    <property type="component" value="Chromosome"/>
</dbReference>
<dbReference type="PIRSF" id="PIRSF029730">
    <property type="entry name" value="UCP029730"/>
    <property type="match status" value="1"/>
</dbReference>
<evidence type="ECO:0000313" key="2">
    <source>
        <dbReference type="Proteomes" id="UP000679352"/>
    </source>
</evidence>
<dbReference type="SUPFAM" id="SSF53187">
    <property type="entry name" value="Zn-dependent exopeptidases"/>
    <property type="match status" value="1"/>
</dbReference>
<sequence>MTALTPDSSGRFLPVIENMHASGDVILVCEHASNAFPAPWGNLGLSEAQQQAHIAWDPGALGLMRALAARLDATTIHATVSRLIYDCNRAPDMPGAMPARSELHDIPGNAQITTEDRAARTAAIYLPFHDALHGLIAQRIALGRRPVIVTVHSFTPIYFGQPRAVEFGVIHDADPALPRAILAAAEAQSGLVCGLNAPYSAADDVTHTLRLHATPYGLANAMLEIRNDLIATAAAEEAMADRLAPCLAAALTALTQTG</sequence>
<accession>A0A975P9K7</accession>
<protein>
    <submittedName>
        <fullName evidence="1">N-formylglutamate amidohydrolase</fullName>
    </submittedName>
</protein>
<proteinExistence type="predicted"/>
<dbReference type="InterPro" id="IPR011227">
    <property type="entry name" value="UCP029730"/>
</dbReference>
<reference evidence="1" key="1">
    <citation type="submission" date="2021-06" db="EMBL/GenBank/DDBJ databases">
        <title>Direct submission.</title>
        <authorList>
            <person name="Lee C.-S."/>
            <person name="Jin L."/>
        </authorList>
    </citation>
    <scope>NUCLEOTIDE SEQUENCE</scope>
    <source>
        <strain evidence="1">Con5</strain>
    </source>
</reference>